<proteinExistence type="inferred from homology"/>
<dbReference type="PROSITE" id="PS00137">
    <property type="entry name" value="SUBTILASE_HIS"/>
    <property type="match status" value="1"/>
</dbReference>
<dbReference type="AlphaFoldDB" id="A0A937XDE9"/>
<dbReference type="CDD" id="cd04842">
    <property type="entry name" value="Peptidases_S8_Kp43_protease"/>
    <property type="match status" value="1"/>
</dbReference>
<dbReference type="InterPro" id="IPR000209">
    <property type="entry name" value="Peptidase_S8/S53_dom"/>
</dbReference>
<dbReference type="InterPro" id="IPR051048">
    <property type="entry name" value="Peptidase_S8/S53_subtilisin"/>
</dbReference>
<evidence type="ECO:0000313" key="9">
    <source>
        <dbReference type="EMBL" id="MBM3318519.1"/>
    </source>
</evidence>
<dbReference type="PROSITE" id="PS00138">
    <property type="entry name" value="SUBTILASE_SER"/>
    <property type="match status" value="1"/>
</dbReference>
<dbReference type="Proteomes" id="UP000748308">
    <property type="component" value="Unassembled WGS sequence"/>
</dbReference>
<dbReference type="InterPro" id="IPR015500">
    <property type="entry name" value="Peptidase_S8_subtilisin-rel"/>
</dbReference>
<comment type="caution">
    <text evidence="9">The sequence shown here is derived from an EMBL/GenBank/DDBJ whole genome shotgun (WGS) entry which is preliminary data.</text>
</comment>
<keyword evidence="1 4" id="KW-0645">Protease</keyword>
<dbReference type="GO" id="GO:0006508">
    <property type="term" value="P:proteolysis"/>
    <property type="evidence" value="ECO:0007669"/>
    <property type="project" value="UniProtKB-KW"/>
</dbReference>
<dbReference type="InterPro" id="IPR034058">
    <property type="entry name" value="TagA/B/C/D_pept_dom"/>
</dbReference>
<evidence type="ECO:0000256" key="4">
    <source>
        <dbReference type="PROSITE-ProRule" id="PRU01240"/>
    </source>
</evidence>
<evidence type="ECO:0000256" key="6">
    <source>
        <dbReference type="SAM" id="SignalP"/>
    </source>
</evidence>
<evidence type="ECO:0000256" key="3">
    <source>
        <dbReference type="ARBA" id="ARBA00022825"/>
    </source>
</evidence>
<dbReference type="Pfam" id="PF00082">
    <property type="entry name" value="Peptidase_S8"/>
    <property type="match status" value="1"/>
</dbReference>
<dbReference type="SUPFAM" id="SSF49785">
    <property type="entry name" value="Galactose-binding domain-like"/>
    <property type="match status" value="1"/>
</dbReference>
<feature type="signal peptide" evidence="6">
    <location>
        <begin position="1"/>
        <end position="25"/>
    </location>
</feature>
<organism evidence="9 10">
    <name type="scientific">Eiseniibacteriota bacterium</name>
    <dbReference type="NCBI Taxonomy" id="2212470"/>
    <lineage>
        <taxon>Bacteria</taxon>
        <taxon>Candidatus Eiseniibacteriota</taxon>
    </lineage>
</organism>
<dbReference type="Gene3D" id="2.60.40.4070">
    <property type="match status" value="1"/>
</dbReference>
<feature type="domain" description="FlgD/Vpr Ig-like" evidence="8">
    <location>
        <begin position="723"/>
        <end position="779"/>
    </location>
</feature>
<evidence type="ECO:0000256" key="1">
    <source>
        <dbReference type="ARBA" id="ARBA00022670"/>
    </source>
</evidence>
<evidence type="ECO:0000259" key="8">
    <source>
        <dbReference type="Pfam" id="PF13860"/>
    </source>
</evidence>
<dbReference type="Gene3D" id="2.60.120.380">
    <property type="match status" value="1"/>
</dbReference>
<dbReference type="Pfam" id="PF13860">
    <property type="entry name" value="FlgD_ig"/>
    <property type="match status" value="1"/>
</dbReference>
<evidence type="ECO:0000259" key="7">
    <source>
        <dbReference type="Pfam" id="PF00082"/>
    </source>
</evidence>
<feature type="active site" description="Charge relay system" evidence="4">
    <location>
        <position position="286"/>
    </location>
</feature>
<gene>
    <name evidence="9" type="ORF">FJY75_11770</name>
</gene>
<dbReference type="NCBIfam" id="TIGR04183">
    <property type="entry name" value="Por_Secre_tail"/>
    <property type="match status" value="1"/>
</dbReference>
<protein>
    <submittedName>
        <fullName evidence="9">S8 family serine peptidase</fullName>
    </submittedName>
</protein>
<dbReference type="PROSITE" id="PS51892">
    <property type="entry name" value="SUBTILASE"/>
    <property type="match status" value="1"/>
</dbReference>
<keyword evidence="6" id="KW-0732">Signal</keyword>
<feature type="chain" id="PRO_5037274755" evidence="6">
    <location>
        <begin position="26"/>
        <end position="791"/>
    </location>
</feature>
<dbReference type="InterPro" id="IPR023828">
    <property type="entry name" value="Peptidase_S8_Ser-AS"/>
</dbReference>
<dbReference type="InterPro" id="IPR023827">
    <property type="entry name" value="Peptidase_S8_Asp-AS"/>
</dbReference>
<dbReference type="InterPro" id="IPR025965">
    <property type="entry name" value="FlgD/Vpr_Ig-like"/>
</dbReference>
<dbReference type="PANTHER" id="PTHR43399">
    <property type="entry name" value="SUBTILISIN-RELATED"/>
    <property type="match status" value="1"/>
</dbReference>
<accession>A0A937XDE9</accession>
<reference evidence="9" key="1">
    <citation type="submission" date="2019-03" db="EMBL/GenBank/DDBJ databases">
        <title>Lake Tanganyika Metagenome-Assembled Genomes (MAGs).</title>
        <authorList>
            <person name="Tran P."/>
        </authorList>
    </citation>
    <scope>NUCLEOTIDE SEQUENCE</scope>
    <source>
        <strain evidence="9">M_DeepCast_400m_m2_100</strain>
    </source>
</reference>
<comment type="similarity">
    <text evidence="4 5">Belongs to the peptidase S8 family.</text>
</comment>
<dbReference type="PANTHER" id="PTHR43399:SF5">
    <property type="entry name" value="PEPTIDASE S8 FAMILY WITH PROTEASE-ASSOCIATED DOMAIN"/>
    <property type="match status" value="1"/>
</dbReference>
<sequence>MRRWPFPLLATLSALLLLCGASAGAHRIELAAAPFEVDLGEPALPPELRVAPEALDGEGYFLVQARGPITPEWREELEAAGARIHGYIPEHTFLVRLDGQARLRAAGLSATHWVGPYHPAYKISPGIGTQTFVTPERMADPRLRLMVRVFESPEAVSARIGELGGEVLDYTDDGFSRRFLIRAPREAVAPLARIPEVWWIEEQPEFRTLNNATRWVVQSNASGWTPIWDQGLFGENEIVTIMDSGVDYNSCWFRENGNAAPGPSHRKVIDYSLFGGNAYDGCDLGHGTHVAGTICGDQSYINPGNYNYNGMAYKARLTVQDVGADDWAGCNFGSVNVPSSLTSAFNASFGLNARVHSNSWGSTSNSYDGYCVDVDNAMWTRPEFLVCFAAGNSGPGGSTVGSPGTAKNCVTVGATQQAPNQETIASYSSRGPASDSRIKPTVTAPGGESPNYIVSANNHTGNPPSPTCLSQGDPFQGTSMATPAVAGMALSVRQYFRDGFYPQGVAGGDPIQPTGALVKATLVSSSADMGGSDIPNNNEGWGRILLDRALFFEGDTRELIAEMVSPGLATGQSWTHQVTVDDTEELVVTLVWSDYPGTSGSGVAIVNDLDLTVTDPGGALYRGNVFASGQSTTGGSADRRNVEECVRRRNPASGVWTVTVTGHNVPQGPQPFAVVLNGGFADWPPEDFSRALEPRPARGPAAVTISPNPSPDLTRIAYRVPQGHAGPVALVVVDATGRVVRSLVAKGQRGGEYTVTWDGLDDMRQPANNGVYFARLTAGDQAATCKVVVQR</sequence>
<dbReference type="PRINTS" id="PR00723">
    <property type="entry name" value="SUBTILISIN"/>
</dbReference>
<dbReference type="Gene3D" id="3.40.50.200">
    <property type="entry name" value="Peptidase S8/S53 domain"/>
    <property type="match status" value="1"/>
</dbReference>
<evidence type="ECO:0000256" key="2">
    <source>
        <dbReference type="ARBA" id="ARBA00022801"/>
    </source>
</evidence>
<dbReference type="InterPro" id="IPR026444">
    <property type="entry name" value="Secre_tail"/>
</dbReference>
<dbReference type="GO" id="GO:0004252">
    <property type="term" value="F:serine-type endopeptidase activity"/>
    <property type="evidence" value="ECO:0007669"/>
    <property type="project" value="UniProtKB-UniRule"/>
</dbReference>
<evidence type="ECO:0000256" key="5">
    <source>
        <dbReference type="RuleBase" id="RU003355"/>
    </source>
</evidence>
<feature type="active site" description="Charge relay system" evidence="4">
    <location>
        <position position="243"/>
    </location>
</feature>
<keyword evidence="2 4" id="KW-0378">Hydrolase</keyword>
<feature type="active site" description="Charge relay system" evidence="4">
    <location>
        <position position="479"/>
    </location>
</feature>
<dbReference type="InterPro" id="IPR022398">
    <property type="entry name" value="Peptidase_S8_His-AS"/>
</dbReference>
<dbReference type="SUPFAM" id="SSF52743">
    <property type="entry name" value="Subtilisin-like"/>
    <property type="match status" value="1"/>
</dbReference>
<dbReference type="InterPro" id="IPR036852">
    <property type="entry name" value="Peptidase_S8/S53_dom_sf"/>
</dbReference>
<dbReference type="PROSITE" id="PS00136">
    <property type="entry name" value="SUBTILASE_ASP"/>
    <property type="match status" value="1"/>
</dbReference>
<dbReference type="EMBL" id="VGIY01000385">
    <property type="protein sequence ID" value="MBM3318519.1"/>
    <property type="molecule type" value="Genomic_DNA"/>
</dbReference>
<keyword evidence="3 4" id="KW-0720">Serine protease</keyword>
<feature type="domain" description="Peptidase S8/S53" evidence="7">
    <location>
        <begin position="234"/>
        <end position="542"/>
    </location>
</feature>
<name>A0A937XDE9_UNCEI</name>
<evidence type="ECO:0000313" key="10">
    <source>
        <dbReference type="Proteomes" id="UP000748308"/>
    </source>
</evidence>
<dbReference type="InterPro" id="IPR008979">
    <property type="entry name" value="Galactose-bd-like_sf"/>
</dbReference>